<evidence type="ECO:0000313" key="2">
    <source>
        <dbReference type="Proteomes" id="UP000054018"/>
    </source>
</evidence>
<protein>
    <submittedName>
        <fullName evidence="1">Uncharacterized protein</fullName>
    </submittedName>
</protein>
<proteinExistence type="predicted"/>
<gene>
    <name evidence="1" type="ORF">PISMIDRAFT_672832</name>
</gene>
<keyword evidence="2" id="KW-1185">Reference proteome</keyword>
<sequence length="97" mass="11136">MIFRADGGSDKSRIRVCSAMKAGTGWPVHHEDNRLVGFTHLSRSYTLDIIARVESVFKFSLAGHSCTNFDWPKRVGWEAVDMWTQQYTIMMTRVIPE</sequence>
<dbReference type="HOGENOM" id="CLU_2347540_0_0_1"/>
<evidence type="ECO:0000313" key="1">
    <source>
        <dbReference type="EMBL" id="KIK29362.1"/>
    </source>
</evidence>
<dbReference type="Proteomes" id="UP000054018">
    <property type="component" value="Unassembled WGS sequence"/>
</dbReference>
<accession>A0A0D0A4M8</accession>
<dbReference type="AlphaFoldDB" id="A0A0D0A4M8"/>
<reference evidence="2" key="2">
    <citation type="submission" date="2015-01" db="EMBL/GenBank/DDBJ databases">
        <title>Evolutionary Origins and Diversification of the Mycorrhizal Mutualists.</title>
        <authorList>
            <consortium name="DOE Joint Genome Institute"/>
            <consortium name="Mycorrhizal Genomics Consortium"/>
            <person name="Kohler A."/>
            <person name="Kuo A."/>
            <person name="Nagy L.G."/>
            <person name="Floudas D."/>
            <person name="Copeland A."/>
            <person name="Barry K.W."/>
            <person name="Cichocki N."/>
            <person name="Veneault-Fourrey C."/>
            <person name="LaButti K."/>
            <person name="Lindquist E.A."/>
            <person name="Lipzen A."/>
            <person name="Lundell T."/>
            <person name="Morin E."/>
            <person name="Murat C."/>
            <person name="Riley R."/>
            <person name="Ohm R."/>
            <person name="Sun H."/>
            <person name="Tunlid A."/>
            <person name="Henrissat B."/>
            <person name="Grigoriev I.V."/>
            <person name="Hibbett D.S."/>
            <person name="Martin F."/>
        </authorList>
    </citation>
    <scope>NUCLEOTIDE SEQUENCE [LARGE SCALE GENOMIC DNA]</scope>
    <source>
        <strain evidence="2">441</strain>
    </source>
</reference>
<reference evidence="1 2" key="1">
    <citation type="submission" date="2014-04" db="EMBL/GenBank/DDBJ databases">
        <authorList>
            <consortium name="DOE Joint Genome Institute"/>
            <person name="Kuo A."/>
            <person name="Kohler A."/>
            <person name="Costa M.D."/>
            <person name="Nagy L.G."/>
            <person name="Floudas D."/>
            <person name="Copeland A."/>
            <person name="Barry K.W."/>
            <person name="Cichocki N."/>
            <person name="Veneault-Fourrey C."/>
            <person name="LaButti K."/>
            <person name="Lindquist E.A."/>
            <person name="Lipzen A."/>
            <person name="Lundell T."/>
            <person name="Morin E."/>
            <person name="Murat C."/>
            <person name="Sun H."/>
            <person name="Tunlid A."/>
            <person name="Henrissat B."/>
            <person name="Grigoriev I.V."/>
            <person name="Hibbett D.S."/>
            <person name="Martin F."/>
            <person name="Nordberg H.P."/>
            <person name="Cantor M.N."/>
            <person name="Hua S.X."/>
        </authorList>
    </citation>
    <scope>NUCLEOTIDE SEQUENCE [LARGE SCALE GENOMIC DNA]</scope>
    <source>
        <strain evidence="1 2">441</strain>
    </source>
</reference>
<dbReference type="EMBL" id="KN833690">
    <property type="protein sequence ID" value="KIK29362.1"/>
    <property type="molecule type" value="Genomic_DNA"/>
</dbReference>
<organism evidence="1 2">
    <name type="scientific">Pisolithus microcarpus 441</name>
    <dbReference type="NCBI Taxonomy" id="765257"/>
    <lineage>
        <taxon>Eukaryota</taxon>
        <taxon>Fungi</taxon>
        <taxon>Dikarya</taxon>
        <taxon>Basidiomycota</taxon>
        <taxon>Agaricomycotina</taxon>
        <taxon>Agaricomycetes</taxon>
        <taxon>Agaricomycetidae</taxon>
        <taxon>Boletales</taxon>
        <taxon>Sclerodermatineae</taxon>
        <taxon>Pisolithaceae</taxon>
        <taxon>Pisolithus</taxon>
    </lineage>
</organism>
<name>A0A0D0A4M8_9AGAM</name>